<dbReference type="STRING" id="763034.HMPREF9446_00959"/>
<evidence type="ECO:0000259" key="4">
    <source>
        <dbReference type="SMART" id="SM00670"/>
    </source>
</evidence>
<dbReference type="PANTHER" id="PTHR30473">
    <property type="entry name" value="PROTEIN PHOH"/>
    <property type="match status" value="1"/>
</dbReference>
<name>F3PQG5_9BACE</name>
<evidence type="ECO:0000313" key="5">
    <source>
        <dbReference type="EMBL" id="EGF58889.1"/>
    </source>
</evidence>
<dbReference type="InterPro" id="IPR051451">
    <property type="entry name" value="PhoH2-like"/>
</dbReference>
<dbReference type="AlphaFoldDB" id="F3PQG5"/>
<evidence type="ECO:0000313" key="6">
    <source>
        <dbReference type="Proteomes" id="UP000003416"/>
    </source>
</evidence>
<dbReference type="GO" id="GO:0005829">
    <property type="term" value="C:cytosol"/>
    <property type="evidence" value="ECO:0007669"/>
    <property type="project" value="TreeGrafter"/>
</dbReference>
<dbReference type="CDD" id="cd09883">
    <property type="entry name" value="PIN_VapC_PhoHL-ATPase"/>
    <property type="match status" value="1"/>
</dbReference>
<dbReference type="SUPFAM" id="SSF52540">
    <property type="entry name" value="P-loop containing nucleoside triphosphate hydrolases"/>
    <property type="match status" value="1"/>
</dbReference>
<dbReference type="FunFam" id="3.40.50.300:FF:000013">
    <property type="entry name" value="PhoH family ATPase"/>
    <property type="match status" value="1"/>
</dbReference>
<dbReference type="HOGENOM" id="CLU_022283_2_1_10"/>
<dbReference type="PANTHER" id="PTHR30473:SF2">
    <property type="entry name" value="PIN DOMAIN-CONTAINING PROTEIN"/>
    <property type="match status" value="1"/>
</dbReference>
<comment type="similarity">
    <text evidence="1">Belongs to the PhoH family.</text>
</comment>
<dbReference type="SMART" id="SM00670">
    <property type="entry name" value="PINc"/>
    <property type="match status" value="1"/>
</dbReference>
<keyword evidence="2" id="KW-0547">Nucleotide-binding</keyword>
<accession>F3PQG5</accession>
<dbReference type="InterPro" id="IPR002716">
    <property type="entry name" value="PIN_dom"/>
</dbReference>
<evidence type="ECO:0000256" key="3">
    <source>
        <dbReference type="ARBA" id="ARBA00022840"/>
    </source>
</evidence>
<dbReference type="Pfam" id="PF13638">
    <property type="entry name" value="PIN_4"/>
    <property type="match status" value="1"/>
</dbReference>
<comment type="caution">
    <text evidence="5">The sequence shown here is derived from an EMBL/GenBank/DDBJ whole genome shotgun (WGS) entry which is preliminary data.</text>
</comment>
<dbReference type="Proteomes" id="UP000003416">
    <property type="component" value="Unassembled WGS sequence"/>
</dbReference>
<organism evidence="5 6">
    <name type="scientific">Bacteroides fluxus YIT 12057</name>
    <dbReference type="NCBI Taxonomy" id="763034"/>
    <lineage>
        <taxon>Bacteria</taxon>
        <taxon>Pseudomonadati</taxon>
        <taxon>Bacteroidota</taxon>
        <taxon>Bacteroidia</taxon>
        <taxon>Bacteroidales</taxon>
        <taxon>Bacteroidaceae</taxon>
        <taxon>Bacteroides</taxon>
    </lineage>
</organism>
<gene>
    <name evidence="5" type="ORF">HMPREF9446_00959</name>
</gene>
<dbReference type="Pfam" id="PF02562">
    <property type="entry name" value="PhoH"/>
    <property type="match status" value="1"/>
</dbReference>
<dbReference type="eggNOG" id="COG1875">
    <property type="taxonomic scope" value="Bacteria"/>
</dbReference>
<dbReference type="InterPro" id="IPR027417">
    <property type="entry name" value="P-loop_NTPase"/>
</dbReference>
<protein>
    <submittedName>
        <fullName evidence="5">PhoH family protein</fullName>
    </submittedName>
</protein>
<keyword evidence="3" id="KW-0067">ATP-binding</keyword>
<dbReference type="GO" id="GO:0005524">
    <property type="term" value="F:ATP binding"/>
    <property type="evidence" value="ECO:0007669"/>
    <property type="project" value="UniProtKB-KW"/>
</dbReference>
<dbReference type="InterPro" id="IPR003714">
    <property type="entry name" value="PhoH"/>
</dbReference>
<keyword evidence="6" id="KW-1185">Reference proteome</keyword>
<proteinExistence type="inferred from homology"/>
<dbReference type="Gene3D" id="3.40.50.1010">
    <property type="entry name" value="5'-nuclease"/>
    <property type="match status" value="1"/>
</dbReference>
<sequence length="491" mass="55805">MRSFYHDYLFIFRDNKDSVNRNQYKRSLLVFINEAQPILSEDINYLNLSSMGAKKNFVIDTNVILHDYNCLKNFQENDIYLPIVVLEELDKFKKGNEQINFNAREFVRELDLITDDNLFTKGAPLGEGLGRLFVVAGKIDSPRVQDSFPERIPDHQILAVADWLAEKKPKMKSILVTKDVNLRMKARSIGLLCEDYINDKVVNVDIFEKSSEVFEGVDPSLIDRIYSSKEGLDIHEFDFKDIVRPNECFVLKSDRNSVLARYNPFTHSVCRVNKTKNYGIEPRNAEQSFAFEVLNDPNIKLVALTGKAGTGKTLLALAAALGKLADYKQILLARPIVALSNKDLGFLPGDANEKVAPYMQPLFDNLNVIKHQFASNSSEIKRLEDMQKSEQLVIEALAFIRGRSLSETYCIIDEAQNLTPHEIKTIITRAGEGTKMVFTGDIQQIDQPYLDSQSNGLVYMIDRMRDQSLFAHVNLVKGERSQLSELASNLM</sequence>
<feature type="domain" description="PIN" evidence="4">
    <location>
        <begin position="55"/>
        <end position="184"/>
    </location>
</feature>
<reference evidence="5 6" key="1">
    <citation type="submission" date="2011-02" db="EMBL/GenBank/DDBJ databases">
        <authorList>
            <person name="Weinstock G."/>
            <person name="Sodergren E."/>
            <person name="Clifton S."/>
            <person name="Fulton L."/>
            <person name="Fulton B."/>
            <person name="Courtney L."/>
            <person name="Fronick C."/>
            <person name="Harrison M."/>
            <person name="Strong C."/>
            <person name="Farmer C."/>
            <person name="Delahaunty K."/>
            <person name="Markovic C."/>
            <person name="Hall O."/>
            <person name="Minx P."/>
            <person name="Tomlinson C."/>
            <person name="Mitreva M."/>
            <person name="Hou S."/>
            <person name="Chen J."/>
            <person name="Wollam A."/>
            <person name="Pepin K.H."/>
            <person name="Johnson M."/>
            <person name="Bhonagiri V."/>
            <person name="Zhang X."/>
            <person name="Suruliraj S."/>
            <person name="Warren W."/>
            <person name="Chinwalla A."/>
            <person name="Mardis E.R."/>
            <person name="Wilson R.K."/>
        </authorList>
    </citation>
    <scope>NUCLEOTIDE SEQUENCE [LARGE SCALE GENOMIC DNA]</scope>
    <source>
        <strain evidence="5 6">YIT 12057</strain>
    </source>
</reference>
<dbReference type="EMBL" id="AFBN01000014">
    <property type="protein sequence ID" value="EGF58889.1"/>
    <property type="molecule type" value="Genomic_DNA"/>
</dbReference>
<dbReference type="Gene3D" id="3.40.50.300">
    <property type="entry name" value="P-loop containing nucleotide triphosphate hydrolases"/>
    <property type="match status" value="1"/>
</dbReference>
<evidence type="ECO:0000256" key="1">
    <source>
        <dbReference type="ARBA" id="ARBA00010393"/>
    </source>
</evidence>
<evidence type="ECO:0000256" key="2">
    <source>
        <dbReference type="ARBA" id="ARBA00022741"/>
    </source>
</evidence>